<protein>
    <submittedName>
        <fullName evidence="3">Universal stress protein</fullName>
    </submittedName>
</protein>
<evidence type="ECO:0000313" key="4">
    <source>
        <dbReference type="Proteomes" id="UP000825933"/>
    </source>
</evidence>
<dbReference type="SUPFAM" id="SSF52402">
    <property type="entry name" value="Adenine nucleotide alpha hydrolases-like"/>
    <property type="match status" value="1"/>
</dbReference>
<comment type="caution">
    <text evidence="3">The sequence shown here is derived from an EMBL/GenBank/DDBJ whole genome shotgun (WGS) entry which is preliminary data.</text>
</comment>
<evidence type="ECO:0000256" key="1">
    <source>
        <dbReference type="ARBA" id="ARBA00008791"/>
    </source>
</evidence>
<dbReference type="Gene3D" id="3.40.50.620">
    <property type="entry name" value="HUPs"/>
    <property type="match status" value="1"/>
</dbReference>
<proteinExistence type="inferred from homology"/>
<gene>
    <name evidence="3" type="ORF">K8N75_11940</name>
</gene>
<accession>A0A8T5UWS7</accession>
<comment type="similarity">
    <text evidence="1">Belongs to the universal stress protein A family.</text>
</comment>
<dbReference type="InterPro" id="IPR006015">
    <property type="entry name" value="Universal_stress_UspA"/>
</dbReference>
<keyword evidence="4" id="KW-1185">Reference proteome</keyword>
<name>A0A8T5UWS7_9EURY</name>
<reference evidence="4" key="1">
    <citation type="journal article" date="2022" name="Microbiol. Resour. Announc.">
        <title>Draft Genome Sequence of a Methanogenic Archaeon from West Spitsbergen Permafrost.</title>
        <authorList>
            <person name="Trubitsyn V."/>
            <person name="Rivkina E."/>
            <person name="Shcherbakova V."/>
        </authorList>
    </citation>
    <scope>NUCLEOTIDE SEQUENCE [LARGE SCALE GENOMIC DNA]</scope>
    <source>
        <strain evidence="4">VT</strain>
    </source>
</reference>
<dbReference type="InterPro" id="IPR006016">
    <property type="entry name" value="UspA"/>
</dbReference>
<dbReference type="CDD" id="cd00293">
    <property type="entry name" value="USP-like"/>
    <property type="match status" value="1"/>
</dbReference>
<organism evidence="3 4">
    <name type="scientific">Methanobacterium spitsbergense</name>
    <dbReference type="NCBI Taxonomy" id="2874285"/>
    <lineage>
        <taxon>Archaea</taxon>
        <taxon>Methanobacteriati</taxon>
        <taxon>Methanobacteriota</taxon>
        <taxon>Methanomada group</taxon>
        <taxon>Methanobacteria</taxon>
        <taxon>Methanobacteriales</taxon>
        <taxon>Methanobacteriaceae</taxon>
        <taxon>Methanobacterium</taxon>
    </lineage>
</organism>
<dbReference type="RefSeq" id="WP_223792285.1">
    <property type="nucleotide sequence ID" value="NZ_JAIOUQ010000014.1"/>
</dbReference>
<evidence type="ECO:0000259" key="2">
    <source>
        <dbReference type="Pfam" id="PF00582"/>
    </source>
</evidence>
<evidence type="ECO:0000313" key="3">
    <source>
        <dbReference type="EMBL" id="MBZ2166747.1"/>
    </source>
</evidence>
<dbReference type="PANTHER" id="PTHR46268:SF6">
    <property type="entry name" value="UNIVERSAL STRESS PROTEIN UP12"/>
    <property type="match status" value="1"/>
</dbReference>
<dbReference type="InterPro" id="IPR014729">
    <property type="entry name" value="Rossmann-like_a/b/a_fold"/>
</dbReference>
<dbReference type="EMBL" id="JAIOUQ010000014">
    <property type="protein sequence ID" value="MBZ2166747.1"/>
    <property type="molecule type" value="Genomic_DNA"/>
</dbReference>
<dbReference type="AlphaFoldDB" id="A0A8T5UWS7"/>
<dbReference type="Proteomes" id="UP000825933">
    <property type="component" value="Unassembled WGS sequence"/>
</dbReference>
<feature type="domain" description="UspA" evidence="2">
    <location>
        <begin position="1"/>
        <end position="153"/>
    </location>
</feature>
<dbReference type="PRINTS" id="PR01438">
    <property type="entry name" value="UNVRSLSTRESS"/>
</dbReference>
<sequence>MYKKILLPTDGSLNAEKAGKHALWLANTSNAEIVVLYVYELYSPRIGVLPLSIVPGSNETLYEPLKEEGKKYAYEFKEKLKILEAEKGYKNIKITAVIEEGRPYNAILNMIESENFDLVVMGASGKHGLDRYTLGSVTERVVRETKKPVLVIP</sequence>
<dbReference type="Pfam" id="PF00582">
    <property type="entry name" value="Usp"/>
    <property type="match status" value="1"/>
</dbReference>
<dbReference type="PANTHER" id="PTHR46268">
    <property type="entry name" value="STRESS RESPONSE PROTEIN NHAX"/>
    <property type="match status" value="1"/>
</dbReference>